<dbReference type="Proteomes" id="UP000821837">
    <property type="component" value="Unassembled WGS sequence"/>
</dbReference>
<name>A0A9D4PHZ0_RHISA</name>
<dbReference type="VEuPathDB" id="VectorBase:RSAN_029678"/>
<dbReference type="SUPFAM" id="SSF52047">
    <property type="entry name" value="RNI-like"/>
    <property type="match status" value="1"/>
</dbReference>
<gene>
    <name evidence="1" type="ORF">HPB52_005948</name>
</gene>
<dbReference type="AlphaFoldDB" id="A0A9D4PHZ0"/>
<comment type="caution">
    <text evidence="1">The sequence shown here is derived from an EMBL/GenBank/DDBJ whole genome shotgun (WGS) entry which is preliminary data.</text>
</comment>
<dbReference type="EMBL" id="JABSTV010001253">
    <property type="protein sequence ID" value="KAH7943159.1"/>
    <property type="molecule type" value="Genomic_DNA"/>
</dbReference>
<dbReference type="InterPro" id="IPR032675">
    <property type="entry name" value="LRR_dom_sf"/>
</dbReference>
<reference evidence="1" key="1">
    <citation type="journal article" date="2020" name="Cell">
        <title>Large-Scale Comparative Analyses of Tick Genomes Elucidate Their Genetic Diversity and Vector Capacities.</title>
        <authorList>
            <consortium name="Tick Genome and Microbiome Consortium (TIGMIC)"/>
            <person name="Jia N."/>
            <person name="Wang J."/>
            <person name="Shi W."/>
            <person name="Du L."/>
            <person name="Sun Y."/>
            <person name="Zhan W."/>
            <person name="Jiang J.F."/>
            <person name="Wang Q."/>
            <person name="Zhang B."/>
            <person name="Ji P."/>
            <person name="Bell-Sakyi L."/>
            <person name="Cui X.M."/>
            <person name="Yuan T.T."/>
            <person name="Jiang B.G."/>
            <person name="Yang W.F."/>
            <person name="Lam T.T."/>
            <person name="Chang Q.C."/>
            <person name="Ding S.J."/>
            <person name="Wang X.J."/>
            <person name="Zhu J.G."/>
            <person name="Ruan X.D."/>
            <person name="Zhao L."/>
            <person name="Wei J.T."/>
            <person name="Ye R.Z."/>
            <person name="Que T.C."/>
            <person name="Du C.H."/>
            <person name="Zhou Y.H."/>
            <person name="Cheng J.X."/>
            <person name="Dai P.F."/>
            <person name="Guo W.B."/>
            <person name="Han X.H."/>
            <person name="Huang E.J."/>
            <person name="Li L.F."/>
            <person name="Wei W."/>
            <person name="Gao Y.C."/>
            <person name="Liu J.Z."/>
            <person name="Shao H.Z."/>
            <person name="Wang X."/>
            <person name="Wang C.C."/>
            <person name="Yang T.C."/>
            <person name="Huo Q.B."/>
            <person name="Li W."/>
            <person name="Chen H.Y."/>
            <person name="Chen S.E."/>
            <person name="Zhou L.G."/>
            <person name="Ni X.B."/>
            <person name="Tian J.H."/>
            <person name="Sheng Y."/>
            <person name="Liu T."/>
            <person name="Pan Y.S."/>
            <person name="Xia L.Y."/>
            <person name="Li J."/>
            <person name="Zhao F."/>
            <person name="Cao W.C."/>
        </authorList>
    </citation>
    <scope>NUCLEOTIDE SEQUENCE</scope>
    <source>
        <strain evidence="1">Rsan-2018</strain>
    </source>
</reference>
<sequence>MAENLDKTVQSVAVYEAELQSVLPLDNPDAIVDLGVTNCFCSEWLELRALISRFAGLRRLRCVACAIEPSQLLLLTLERLPNLEELELSLVQEAVVDSEISKVRGTASQKQGVALAQSLRRLYVEVGGDRNFELLRELLNFYLNLTELHVHLVRGSFPNSLSQCRRLREELVKLERFAFTSELPVSVPFPNEMDPPSAFANRASICGNVRHRRSDDWWSCVELNHLAYGSCRALTLPSQLAVVAVSAADDTLAESFRLAGRRNVWVHVRQLCLLMLPPVASIEFYPTTAAASRGCLGQFFSVALEHVVELNLNSFHFRSDLDLIKLLPKGTLRRLQALSAPPCGFPSQSAVRRLPTRCPNLRELDVRIDTRGGQFRCGSCELLQLNAIPSKARVPSVVHSGIARLTVCHVPAHVLLWYAKCCPAAVTVRLADWPGDAGGLKYDFLAPLTGGNSPVRCLVLRHKYLPIRDPHLQASLARLTNLQHLCLLTSARVTYAGAWKFVLDVTARMRQLKCLHLHYVCDTERRVTWVRGRQYGGAPFRDSPCFACCSTATFIGLVKPVNRDCETVPPP</sequence>
<evidence type="ECO:0000313" key="2">
    <source>
        <dbReference type="Proteomes" id="UP000821837"/>
    </source>
</evidence>
<proteinExistence type="predicted"/>
<evidence type="ECO:0000313" key="1">
    <source>
        <dbReference type="EMBL" id="KAH7943159.1"/>
    </source>
</evidence>
<dbReference type="Gene3D" id="3.80.10.10">
    <property type="entry name" value="Ribonuclease Inhibitor"/>
    <property type="match status" value="1"/>
</dbReference>
<keyword evidence="2" id="KW-1185">Reference proteome</keyword>
<accession>A0A9D4PHZ0</accession>
<reference evidence="1" key="2">
    <citation type="submission" date="2021-09" db="EMBL/GenBank/DDBJ databases">
        <authorList>
            <person name="Jia N."/>
            <person name="Wang J."/>
            <person name="Shi W."/>
            <person name="Du L."/>
            <person name="Sun Y."/>
            <person name="Zhan W."/>
            <person name="Jiang J."/>
            <person name="Wang Q."/>
            <person name="Zhang B."/>
            <person name="Ji P."/>
            <person name="Sakyi L.B."/>
            <person name="Cui X."/>
            <person name="Yuan T."/>
            <person name="Jiang B."/>
            <person name="Yang W."/>
            <person name="Lam T.T.-Y."/>
            <person name="Chang Q."/>
            <person name="Ding S."/>
            <person name="Wang X."/>
            <person name="Zhu J."/>
            <person name="Ruan X."/>
            <person name="Zhao L."/>
            <person name="Wei J."/>
            <person name="Que T."/>
            <person name="Du C."/>
            <person name="Cheng J."/>
            <person name="Dai P."/>
            <person name="Han X."/>
            <person name="Huang E."/>
            <person name="Gao Y."/>
            <person name="Liu J."/>
            <person name="Shao H."/>
            <person name="Ye R."/>
            <person name="Li L."/>
            <person name="Wei W."/>
            <person name="Wang X."/>
            <person name="Wang C."/>
            <person name="Huo Q."/>
            <person name="Li W."/>
            <person name="Guo W."/>
            <person name="Chen H."/>
            <person name="Chen S."/>
            <person name="Zhou L."/>
            <person name="Zhou L."/>
            <person name="Ni X."/>
            <person name="Tian J."/>
            <person name="Zhou Y."/>
            <person name="Sheng Y."/>
            <person name="Liu T."/>
            <person name="Pan Y."/>
            <person name="Xia L."/>
            <person name="Li J."/>
            <person name="Zhao F."/>
            <person name="Cao W."/>
        </authorList>
    </citation>
    <scope>NUCLEOTIDE SEQUENCE</scope>
    <source>
        <strain evidence="1">Rsan-2018</strain>
        <tissue evidence="1">Larvae</tissue>
    </source>
</reference>
<protein>
    <submittedName>
        <fullName evidence="1">Uncharacterized protein</fullName>
    </submittedName>
</protein>
<organism evidence="1 2">
    <name type="scientific">Rhipicephalus sanguineus</name>
    <name type="common">Brown dog tick</name>
    <name type="synonym">Ixodes sanguineus</name>
    <dbReference type="NCBI Taxonomy" id="34632"/>
    <lineage>
        <taxon>Eukaryota</taxon>
        <taxon>Metazoa</taxon>
        <taxon>Ecdysozoa</taxon>
        <taxon>Arthropoda</taxon>
        <taxon>Chelicerata</taxon>
        <taxon>Arachnida</taxon>
        <taxon>Acari</taxon>
        <taxon>Parasitiformes</taxon>
        <taxon>Ixodida</taxon>
        <taxon>Ixodoidea</taxon>
        <taxon>Ixodidae</taxon>
        <taxon>Rhipicephalinae</taxon>
        <taxon>Rhipicephalus</taxon>
        <taxon>Rhipicephalus</taxon>
    </lineage>
</organism>